<dbReference type="Pfam" id="PF09619">
    <property type="entry name" value="YscW"/>
    <property type="match status" value="1"/>
</dbReference>
<name>A0A4T0UIV1_9NEIS</name>
<dbReference type="Proteomes" id="UP000308891">
    <property type="component" value="Unassembled WGS sequence"/>
</dbReference>
<dbReference type="PROSITE" id="PS51257">
    <property type="entry name" value="PROKAR_LIPOPROTEIN"/>
    <property type="match status" value="1"/>
</dbReference>
<dbReference type="PANTHER" id="PTHR38013:SF1">
    <property type="entry name" value="GLYCOPROTEIN_POLYSACCHARIDE METABOLISM"/>
    <property type="match status" value="1"/>
</dbReference>
<evidence type="ECO:0000313" key="2">
    <source>
        <dbReference type="EMBL" id="TIC78462.1"/>
    </source>
</evidence>
<feature type="signal peptide" evidence="1">
    <location>
        <begin position="1"/>
        <end position="25"/>
    </location>
</feature>
<keyword evidence="1" id="KW-0732">Signal</keyword>
<dbReference type="AlphaFoldDB" id="A0A4T0UIV1"/>
<feature type="chain" id="PRO_5020208041" description="Lipoprotein" evidence="1">
    <location>
        <begin position="26"/>
        <end position="129"/>
    </location>
</feature>
<dbReference type="PANTHER" id="PTHR38013">
    <property type="entry name" value="GLYCOPROTEIN/POLYSACCHARIDE METABOLISM"/>
    <property type="match status" value="1"/>
</dbReference>
<reference evidence="2 3" key="1">
    <citation type="submission" date="2019-04" db="EMBL/GenBank/DDBJ databases">
        <title>Crenobacter sp. nov.</title>
        <authorList>
            <person name="Shi S."/>
        </authorList>
    </citation>
    <scope>NUCLEOTIDE SEQUENCE [LARGE SCALE GENOMIC DNA]</scope>
    <source>
        <strain evidence="2 3">GY 70310</strain>
    </source>
</reference>
<evidence type="ECO:0000256" key="1">
    <source>
        <dbReference type="SAM" id="SignalP"/>
    </source>
</evidence>
<dbReference type="InterPro" id="IPR039366">
    <property type="entry name" value="Pilotin"/>
</dbReference>
<comment type="caution">
    <text evidence="2">The sequence shown here is derived from an EMBL/GenBank/DDBJ whole genome shotgun (WGS) entry which is preliminary data.</text>
</comment>
<dbReference type="RefSeq" id="WP_136555869.1">
    <property type="nucleotide sequence ID" value="NZ_STGJ01000029.1"/>
</dbReference>
<evidence type="ECO:0008006" key="4">
    <source>
        <dbReference type="Google" id="ProtNLM"/>
    </source>
</evidence>
<evidence type="ECO:0000313" key="3">
    <source>
        <dbReference type="Proteomes" id="UP000308891"/>
    </source>
</evidence>
<dbReference type="EMBL" id="STGJ01000029">
    <property type="protein sequence ID" value="TIC78462.1"/>
    <property type="molecule type" value="Genomic_DNA"/>
</dbReference>
<gene>
    <name evidence="2" type="ORF">E5K04_16110</name>
</gene>
<proteinExistence type="predicted"/>
<keyword evidence="3" id="KW-1185">Reference proteome</keyword>
<dbReference type="OrthoDB" id="5348860at2"/>
<protein>
    <recommendedName>
        <fullName evidence="4">Lipoprotein</fullName>
    </recommendedName>
</protein>
<dbReference type="InterPro" id="IPR053196">
    <property type="entry name" value="Lipoprotein_YbaY-like"/>
</dbReference>
<accession>A0A4T0UIV1</accession>
<sequence length="129" mass="14011">MMRRLLPLILCAGLTACASTAPYHAAQLKGEVYYLERIALPPAKSRVEVRLLDVNGPAPAVLAETLIEQPAGVPIPFTLRYDARTSGNLRLDAKLWVDNQLMMATPEPQPLALPATEPVRVRVSTVRGG</sequence>
<organism evidence="2 3">
    <name type="scientific">Crenobacter intestini</name>
    <dbReference type="NCBI Taxonomy" id="2563443"/>
    <lineage>
        <taxon>Bacteria</taxon>
        <taxon>Pseudomonadati</taxon>
        <taxon>Pseudomonadota</taxon>
        <taxon>Betaproteobacteria</taxon>
        <taxon>Neisseriales</taxon>
        <taxon>Neisseriaceae</taxon>
        <taxon>Crenobacter</taxon>
    </lineage>
</organism>